<evidence type="ECO:0000313" key="2">
    <source>
        <dbReference type="Proteomes" id="UP001190700"/>
    </source>
</evidence>
<comment type="caution">
    <text evidence="1">The sequence shown here is derived from an EMBL/GenBank/DDBJ whole genome shotgun (WGS) entry which is preliminary data.</text>
</comment>
<protein>
    <submittedName>
        <fullName evidence="1">Uncharacterized protein</fullName>
    </submittedName>
</protein>
<dbReference type="AlphaFoldDB" id="A0AAE0C612"/>
<gene>
    <name evidence="1" type="ORF">CYMTET_42033</name>
</gene>
<organism evidence="1 2">
    <name type="scientific">Cymbomonas tetramitiformis</name>
    <dbReference type="NCBI Taxonomy" id="36881"/>
    <lineage>
        <taxon>Eukaryota</taxon>
        <taxon>Viridiplantae</taxon>
        <taxon>Chlorophyta</taxon>
        <taxon>Pyramimonadophyceae</taxon>
        <taxon>Pyramimonadales</taxon>
        <taxon>Pyramimonadaceae</taxon>
        <taxon>Cymbomonas</taxon>
    </lineage>
</organism>
<dbReference type="EMBL" id="LGRX02028019">
    <property type="protein sequence ID" value="KAK3248504.1"/>
    <property type="molecule type" value="Genomic_DNA"/>
</dbReference>
<proteinExistence type="predicted"/>
<evidence type="ECO:0000313" key="1">
    <source>
        <dbReference type="EMBL" id="KAK3248504.1"/>
    </source>
</evidence>
<sequence>MLHDQRAAESLLTIQQWARECHAAHVRASAAVPKGATAIGNMLLARFGDPPGGHISASSDVMEILLALRKERDSKFVAFHRGTGQTIPLCQLSSNTLDLVPDALQGNATVRRMGTGSLVVEGKRGTTEHHGQDGKNELTLDLVA</sequence>
<accession>A0AAE0C612</accession>
<reference evidence="1 2" key="1">
    <citation type="journal article" date="2015" name="Genome Biol. Evol.">
        <title>Comparative Genomics of a Bacterivorous Green Alga Reveals Evolutionary Causalities and Consequences of Phago-Mixotrophic Mode of Nutrition.</title>
        <authorList>
            <person name="Burns J.A."/>
            <person name="Paasch A."/>
            <person name="Narechania A."/>
            <person name="Kim E."/>
        </authorList>
    </citation>
    <scope>NUCLEOTIDE SEQUENCE [LARGE SCALE GENOMIC DNA]</scope>
    <source>
        <strain evidence="1 2">PLY_AMNH</strain>
    </source>
</reference>
<dbReference type="Proteomes" id="UP001190700">
    <property type="component" value="Unassembled WGS sequence"/>
</dbReference>
<keyword evidence="2" id="KW-1185">Reference proteome</keyword>
<name>A0AAE0C612_9CHLO</name>